<proteinExistence type="predicted"/>
<evidence type="ECO:0000256" key="1">
    <source>
        <dbReference type="SAM" id="SignalP"/>
    </source>
</evidence>
<evidence type="ECO:0000313" key="2">
    <source>
        <dbReference type="EMBL" id="SHE64112.1"/>
    </source>
</evidence>
<gene>
    <name evidence="2" type="ORF">SAMN02745784_01355</name>
</gene>
<dbReference type="GeneID" id="90995716"/>
<accession>A0A1M4V5D7</accession>
<keyword evidence="3" id="KW-1185">Reference proteome</keyword>
<name>A0A1M4V5D7_9FIRM</name>
<dbReference type="EMBL" id="FQTY01000004">
    <property type="protein sequence ID" value="SHE64112.1"/>
    <property type="molecule type" value="Genomic_DNA"/>
</dbReference>
<dbReference type="AlphaFoldDB" id="A0A1M4V5D7"/>
<keyword evidence="1" id="KW-0732">Signal</keyword>
<sequence length="120" mass="13354">MKKVLLTGALVLSLGVGSLVAYADTVKTPTIIPGNRNISLSTEDREAWFKERTEYKKEQIKNALENGLITEEEAKSWEEHFKYMEEFHAENGFMPRGCSGLGMGRGMGFGRGRGIVRGNN</sequence>
<reference evidence="3" key="1">
    <citation type="submission" date="2016-11" db="EMBL/GenBank/DDBJ databases">
        <authorList>
            <person name="Varghese N."/>
            <person name="Submissions S."/>
        </authorList>
    </citation>
    <scope>NUCLEOTIDE SEQUENCE [LARGE SCALE GENOMIC DNA]</scope>
    <source>
        <strain evidence="3">DSM 18095</strain>
    </source>
</reference>
<organism evidence="2 3">
    <name type="scientific">Tissierella praeacuta DSM 18095</name>
    <dbReference type="NCBI Taxonomy" id="1123404"/>
    <lineage>
        <taxon>Bacteria</taxon>
        <taxon>Bacillati</taxon>
        <taxon>Bacillota</taxon>
        <taxon>Tissierellia</taxon>
        <taxon>Tissierellales</taxon>
        <taxon>Tissierellaceae</taxon>
        <taxon>Tissierella</taxon>
    </lineage>
</organism>
<feature type="signal peptide" evidence="1">
    <location>
        <begin position="1"/>
        <end position="23"/>
    </location>
</feature>
<protein>
    <recommendedName>
        <fullName evidence="4">DUF2680 domain-containing protein</fullName>
    </recommendedName>
</protein>
<evidence type="ECO:0008006" key="4">
    <source>
        <dbReference type="Google" id="ProtNLM"/>
    </source>
</evidence>
<evidence type="ECO:0000313" key="3">
    <source>
        <dbReference type="Proteomes" id="UP000184114"/>
    </source>
</evidence>
<dbReference type="RefSeq" id="WP_072974593.1">
    <property type="nucleotide sequence ID" value="NZ_FQTY01000004.1"/>
</dbReference>
<dbReference type="Proteomes" id="UP000184114">
    <property type="component" value="Unassembled WGS sequence"/>
</dbReference>
<feature type="chain" id="PRO_5012725302" description="DUF2680 domain-containing protein" evidence="1">
    <location>
        <begin position="24"/>
        <end position="120"/>
    </location>
</feature>